<gene>
    <name evidence="1" type="ORF">B0T14DRAFT_224571</name>
</gene>
<proteinExistence type="predicted"/>
<organism evidence="1 2">
    <name type="scientific">Immersiella caudata</name>
    <dbReference type="NCBI Taxonomy" id="314043"/>
    <lineage>
        <taxon>Eukaryota</taxon>
        <taxon>Fungi</taxon>
        <taxon>Dikarya</taxon>
        <taxon>Ascomycota</taxon>
        <taxon>Pezizomycotina</taxon>
        <taxon>Sordariomycetes</taxon>
        <taxon>Sordariomycetidae</taxon>
        <taxon>Sordariales</taxon>
        <taxon>Lasiosphaeriaceae</taxon>
        <taxon>Immersiella</taxon>
    </lineage>
</organism>
<protein>
    <submittedName>
        <fullName evidence="1">Uncharacterized protein</fullName>
    </submittedName>
</protein>
<keyword evidence="2" id="KW-1185">Reference proteome</keyword>
<evidence type="ECO:0000313" key="2">
    <source>
        <dbReference type="Proteomes" id="UP001175000"/>
    </source>
</evidence>
<comment type="caution">
    <text evidence="1">The sequence shown here is derived from an EMBL/GenBank/DDBJ whole genome shotgun (WGS) entry which is preliminary data.</text>
</comment>
<accession>A0AA39WRA0</accession>
<dbReference type="EMBL" id="JAULSU010000004">
    <property type="protein sequence ID" value="KAK0620139.1"/>
    <property type="molecule type" value="Genomic_DNA"/>
</dbReference>
<evidence type="ECO:0000313" key="1">
    <source>
        <dbReference type="EMBL" id="KAK0620139.1"/>
    </source>
</evidence>
<dbReference type="InterPro" id="IPR038883">
    <property type="entry name" value="AN11006-like"/>
</dbReference>
<dbReference type="Proteomes" id="UP001175000">
    <property type="component" value="Unassembled WGS sequence"/>
</dbReference>
<reference evidence="1" key="1">
    <citation type="submission" date="2023-06" db="EMBL/GenBank/DDBJ databases">
        <title>Genome-scale phylogeny and comparative genomics of the fungal order Sordariales.</title>
        <authorList>
            <consortium name="Lawrence Berkeley National Laboratory"/>
            <person name="Hensen N."/>
            <person name="Bonometti L."/>
            <person name="Westerberg I."/>
            <person name="Brannstrom I.O."/>
            <person name="Guillou S."/>
            <person name="Cros-Aarteil S."/>
            <person name="Calhoun S."/>
            <person name="Haridas S."/>
            <person name="Kuo A."/>
            <person name="Mondo S."/>
            <person name="Pangilinan J."/>
            <person name="Riley R."/>
            <person name="Labutti K."/>
            <person name="Andreopoulos B."/>
            <person name="Lipzen A."/>
            <person name="Chen C."/>
            <person name="Yanf M."/>
            <person name="Daum C."/>
            <person name="Ng V."/>
            <person name="Clum A."/>
            <person name="Steindorff A."/>
            <person name="Ohm R."/>
            <person name="Martin F."/>
            <person name="Silar P."/>
            <person name="Natvig D."/>
            <person name="Lalanne C."/>
            <person name="Gautier V."/>
            <person name="Ament-Velasquez S.L."/>
            <person name="Kruys A."/>
            <person name="Hutchinson M.I."/>
            <person name="Powell A.J."/>
            <person name="Barry K."/>
            <person name="Miller A.N."/>
            <person name="Grigoriev I.V."/>
            <person name="Debuchy R."/>
            <person name="Gladieux P."/>
            <person name="Thoren M.H."/>
            <person name="Johannesson H."/>
        </authorList>
    </citation>
    <scope>NUCLEOTIDE SEQUENCE</scope>
    <source>
        <strain evidence="1">CBS 606.72</strain>
    </source>
</reference>
<dbReference type="PANTHER" id="PTHR42085">
    <property type="entry name" value="F-BOX DOMAIN-CONTAINING PROTEIN"/>
    <property type="match status" value="1"/>
</dbReference>
<name>A0AA39WRA0_9PEZI</name>
<dbReference type="AlphaFoldDB" id="A0AA39WRA0"/>
<dbReference type="PANTHER" id="PTHR42085:SF4">
    <property type="entry name" value="F-BOX DOMAIN-CONTAINING PROTEIN"/>
    <property type="match status" value="1"/>
</dbReference>
<sequence length="320" mass="36705">METRIQFRSTSKRAMASLISPQLHCPLLHLPGELRNQIYAHLLGAHKTISVYRIAPPAGTSSPPPPPIPKPTSSLLARLLPLFLACRLLSLESRTWFYSQNAFFFPSPPSSDWPTRRSLNSLCRTFLDVIGAHNAEVIRHLCVPFPLEDPDAFDRWYDAPPELVEGRMLFPGLAARVPELRIIEFVTGMRMSGMTLEEHLGRYEPGERKGLIERIDESLRDEFPRLERVVVDVEGEYPEVEGVVPGFKGWETRRGADVEETRWKVLSTLGRERAVVEEEPVVLVNLPRRTRWKWNVMRGIGMEVSESERRKFFDDWRPLG</sequence>